<dbReference type="InterPro" id="IPR003162">
    <property type="entry name" value="TFIID-31"/>
</dbReference>
<keyword evidence="5" id="KW-0539">Nucleus</keyword>
<evidence type="ECO:0000256" key="5">
    <source>
        <dbReference type="ARBA" id="ARBA00023242"/>
    </source>
</evidence>
<comment type="similarity">
    <text evidence="2">Belongs to the TAF9 family.</text>
</comment>
<evidence type="ECO:0000256" key="3">
    <source>
        <dbReference type="ARBA" id="ARBA00023015"/>
    </source>
</evidence>
<dbReference type="GO" id="GO:0046982">
    <property type="term" value="F:protein heterodimerization activity"/>
    <property type="evidence" value="ECO:0007669"/>
    <property type="project" value="InterPro"/>
</dbReference>
<evidence type="ECO:0000256" key="1">
    <source>
        <dbReference type="ARBA" id="ARBA00004123"/>
    </source>
</evidence>
<evidence type="ECO:0008006" key="9">
    <source>
        <dbReference type="Google" id="ProtNLM"/>
    </source>
</evidence>
<dbReference type="PANTHER" id="PTHR48068:SF4">
    <property type="entry name" value="TATA-BOX BINDING PROTEIN ASSOCIATED FACTOR 9"/>
    <property type="match status" value="1"/>
</dbReference>
<dbReference type="InterPro" id="IPR009072">
    <property type="entry name" value="Histone-fold"/>
</dbReference>
<dbReference type="Proteomes" id="UP000289152">
    <property type="component" value="Unassembled WGS sequence"/>
</dbReference>
<evidence type="ECO:0000256" key="4">
    <source>
        <dbReference type="ARBA" id="ARBA00023163"/>
    </source>
</evidence>
<dbReference type="STRING" id="5217.A0A4Q1BEH3"/>
<dbReference type="InterPro" id="IPR051431">
    <property type="entry name" value="TFIID_subunit_9"/>
</dbReference>
<evidence type="ECO:0000256" key="2">
    <source>
        <dbReference type="ARBA" id="ARBA00007646"/>
    </source>
</evidence>
<dbReference type="GO" id="GO:0051123">
    <property type="term" value="P:RNA polymerase II preinitiation complex assembly"/>
    <property type="evidence" value="ECO:0007669"/>
    <property type="project" value="TreeGrafter"/>
</dbReference>
<dbReference type="Pfam" id="PF02291">
    <property type="entry name" value="TFIID-31kDa"/>
    <property type="match status" value="1"/>
</dbReference>
<evidence type="ECO:0000313" key="8">
    <source>
        <dbReference type="Proteomes" id="UP000289152"/>
    </source>
</evidence>
<dbReference type="FunCoup" id="A0A4Q1BEH3">
    <property type="interactions" value="51"/>
</dbReference>
<keyword evidence="8" id="KW-1185">Reference proteome</keyword>
<accession>A0A4Q1BEH3</accession>
<feature type="region of interest" description="Disordered" evidence="6">
    <location>
        <begin position="141"/>
        <end position="225"/>
    </location>
</feature>
<comment type="caution">
    <text evidence="7">The sequence shown here is derived from an EMBL/GenBank/DDBJ whole genome shotgun (WGS) entry which is preliminary data.</text>
</comment>
<dbReference type="InParanoid" id="A0A4Q1BEH3"/>
<dbReference type="EMBL" id="SDIL01000133">
    <property type="protein sequence ID" value="RXK35515.1"/>
    <property type="molecule type" value="Genomic_DNA"/>
</dbReference>
<organism evidence="7 8">
    <name type="scientific">Tremella mesenterica</name>
    <name type="common">Jelly fungus</name>
    <dbReference type="NCBI Taxonomy" id="5217"/>
    <lineage>
        <taxon>Eukaryota</taxon>
        <taxon>Fungi</taxon>
        <taxon>Dikarya</taxon>
        <taxon>Basidiomycota</taxon>
        <taxon>Agaricomycotina</taxon>
        <taxon>Tremellomycetes</taxon>
        <taxon>Tremellales</taxon>
        <taxon>Tremellaceae</taxon>
        <taxon>Tremella</taxon>
    </lineage>
</organism>
<dbReference type="GO" id="GO:0005669">
    <property type="term" value="C:transcription factor TFIID complex"/>
    <property type="evidence" value="ECO:0007669"/>
    <property type="project" value="TreeGrafter"/>
</dbReference>
<evidence type="ECO:0000256" key="6">
    <source>
        <dbReference type="SAM" id="MobiDB-lite"/>
    </source>
</evidence>
<dbReference type="SUPFAM" id="SSF47113">
    <property type="entry name" value="Histone-fold"/>
    <property type="match status" value="1"/>
</dbReference>
<protein>
    <recommendedName>
        <fullName evidence="9">Transcription initiation factor TFIID subunit 9B</fullName>
    </recommendedName>
</protein>
<dbReference type="GO" id="GO:0003713">
    <property type="term" value="F:transcription coactivator activity"/>
    <property type="evidence" value="ECO:0007669"/>
    <property type="project" value="TreeGrafter"/>
</dbReference>
<keyword evidence="4" id="KW-0804">Transcription</keyword>
<reference evidence="7 8" key="1">
    <citation type="submission" date="2016-06" db="EMBL/GenBank/DDBJ databases">
        <title>Evolution of pathogenesis and genome organization in the Tremellales.</title>
        <authorList>
            <person name="Cuomo C."/>
            <person name="Litvintseva A."/>
            <person name="Heitman J."/>
            <person name="Chen Y."/>
            <person name="Sun S."/>
            <person name="Springer D."/>
            <person name="Dromer F."/>
            <person name="Young S."/>
            <person name="Zeng Q."/>
            <person name="Chapman S."/>
            <person name="Gujja S."/>
            <person name="Saif S."/>
            <person name="Birren B."/>
        </authorList>
    </citation>
    <scope>NUCLEOTIDE SEQUENCE [LARGE SCALE GENOMIC DNA]</scope>
    <source>
        <strain evidence="7 8">ATCC 28783</strain>
    </source>
</reference>
<gene>
    <name evidence="7" type="ORF">M231_07247</name>
</gene>
<dbReference type="VEuPathDB" id="FungiDB:TREMEDRAFT_32628"/>
<proteinExistence type="inferred from homology"/>
<comment type="subcellular location">
    <subcellularLocation>
        <location evidence="1">Nucleus</location>
    </subcellularLocation>
</comment>
<dbReference type="CDD" id="cd07979">
    <property type="entry name" value="HFD_TAF9"/>
    <property type="match status" value="1"/>
</dbReference>
<dbReference type="AlphaFoldDB" id="A0A4Q1BEH3"/>
<feature type="compositionally biased region" description="Acidic residues" evidence="6">
    <location>
        <begin position="141"/>
        <end position="207"/>
    </location>
</feature>
<sequence>MAVEQRPLPRDARLISLILASKGIQDAEDRVLHQLLDFAHRYTADVLQSAQVLADHAGRNGRPVIEKEDVELAIAIRQRMEFVEGPPRDYLASLAHDLNSRPLPILTETFELVRLPPPHQCISNISFDLVLDPTAIEIGMEESESSSSDEESDELPTDDDVGEGEGMEEEYVEGDGDGDVDVEEDGDGDGDEEGDGDGDEEMEEIDVDVVIPGVRDREIDEDYDV</sequence>
<name>A0A4Q1BEH3_TREME</name>
<evidence type="ECO:0000313" key="7">
    <source>
        <dbReference type="EMBL" id="RXK35515.1"/>
    </source>
</evidence>
<dbReference type="OrthoDB" id="341924at2759"/>
<dbReference type="GO" id="GO:0000124">
    <property type="term" value="C:SAGA complex"/>
    <property type="evidence" value="ECO:0007669"/>
    <property type="project" value="TreeGrafter"/>
</dbReference>
<dbReference type="Gene3D" id="1.10.20.10">
    <property type="entry name" value="Histone, subunit A"/>
    <property type="match status" value="1"/>
</dbReference>
<keyword evidence="3" id="KW-0805">Transcription regulation</keyword>
<dbReference type="PANTHER" id="PTHR48068">
    <property type="entry name" value="TAF9 RNA POLYMERASE II, TATA BOX-BINDING PROTEIN (TBP)-ASSOCIATED FACTOR"/>
    <property type="match status" value="1"/>
</dbReference>
<dbReference type="GO" id="GO:0016251">
    <property type="term" value="F:RNA polymerase II general transcription initiation factor activity"/>
    <property type="evidence" value="ECO:0007669"/>
    <property type="project" value="TreeGrafter"/>
</dbReference>